<organism evidence="1 2">
    <name type="scientific">Drosophila simulans</name>
    <name type="common">Fruit fly</name>
    <dbReference type="NCBI Taxonomy" id="7240"/>
    <lineage>
        <taxon>Eukaryota</taxon>
        <taxon>Metazoa</taxon>
        <taxon>Ecdysozoa</taxon>
        <taxon>Arthropoda</taxon>
        <taxon>Hexapoda</taxon>
        <taxon>Insecta</taxon>
        <taxon>Pterygota</taxon>
        <taxon>Neoptera</taxon>
        <taxon>Endopterygota</taxon>
        <taxon>Diptera</taxon>
        <taxon>Brachycera</taxon>
        <taxon>Muscomorpha</taxon>
        <taxon>Ephydroidea</taxon>
        <taxon>Drosophilidae</taxon>
        <taxon>Drosophila</taxon>
        <taxon>Sophophora</taxon>
    </lineage>
</organism>
<dbReference type="STRING" id="7240.B4R783"/>
<evidence type="ECO:0000313" key="1">
    <source>
        <dbReference type="EMBL" id="EDX18324.1"/>
    </source>
</evidence>
<dbReference type="OrthoDB" id="684045at2759"/>
<dbReference type="HOGENOM" id="CLU_132845_0_0_1"/>
<reference evidence="1 2" key="1">
    <citation type="journal article" date="2007" name="Nature">
        <title>Evolution of genes and genomes on the Drosophila phylogeny.</title>
        <authorList>
            <consortium name="Drosophila 12 Genomes Consortium"/>
            <person name="Clark A.G."/>
            <person name="Eisen M.B."/>
            <person name="Smith D.R."/>
            <person name="Bergman C.M."/>
            <person name="Oliver B."/>
            <person name="Markow T.A."/>
            <person name="Kaufman T.C."/>
            <person name="Kellis M."/>
            <person name="Gelbart W."/>
            <person name="Iyer V.N."/>
            <person name="Pollard D.A."/>
            <person name="Sackton T.B."/>
            <person name="Larracuente A.M."/>
            <person name="Singh N.D."/>
            <person name="Abad J.P."/>
            <person name="Abt D.N."/>
            <person name="Adryan B."/>
            <person name="Aguade M."/>
            <person name="Akashi H."/>
            <person name="Anderson W.W."/>
            <person name="Aquadro C.F."/>
            <person name="Ardell D.H."/>
            <person name="Arguello R."/>
            <person name="Artieri C.G."/>
            <person name="Barbash D.A."/>
            <person name="Barker D."/>
            <person name="Barsanti P."/>
            <person name="Batterham P."/>
            <person name="Batzoglou S."/>
            <person name="Begun D."/>
            <person name="Bhutkar A."/>
            <person name="Blanco E."/>
            <person name="Bosak S.A."/>
            <person name="Bradley R.K."/>
            <person name="Brand A.D."/>
            <person name="Brent M.R."/>
            <person name="Brooks A.N."/>
            <person name="Brown R.H."/>
            <person name="Butlin R.K."/>
            <person name="Caggese C."/>
            <person name="Calvi B.R."/>
            <person name="Bernardo de Carvalho A."/>
            <person name="Caspi A."/>
            <person name="Castrezana S."/>
            <person name="Celniker S.E."/>
            <person name="Chang J.L."/>
            <person name="Chapple C."/>
            <person name="Chatterji S."/>
            <person name="Chinwalla A."/>
            <person name="Civetta A."/>
            <person name="Clifton S.W."/>
            <person name="Comeron J.M."/>
            <person name="Costello J.C."/>
            <person name="Coyne J.A."/>
            <person name="Daub J."/>
            <person name="David R.G."/>
            <person name="Delcher A.L."/>
            <person name="Delehaunty K."/>
            <person name="Do C.B."/>
            <person name="Ebling H."/>
            <person name="Edwards K."/>
            <person name="Eickbush T."/>
            <person name="Evans J.D."/>
            <person name="Filipski A."/>
            <person name="Findeiss S."/>
            <person name="Freyhult E."/>
            <person name="Fulton L."/>
            <person name="Fulton R."/>
            <person name="Garcia A.C."/>
            <person name="Gardiner A."/>
            <person name="Garfield D.A."/>
            <person name="Garvin B.E."/>
            <person name="Gibson G."/>
            <person name="Gilbert D."/>
            <person name="Gnerre S."/>
            <person name="Godfrey J."/>
            <person name="Good R."/>
            <person name="Gotea V."/>
            <person name="Gravely B."/>
            <person name="Greenberg A.J."/>
            <person name="Griffiths-Jones S."/>
            <person name="Gross S."/>
            <person name="Guigo R."/>
            <person name="Gustafson E.A."/>
            <person name="Haerty W."/>
            <person name="Hahn M.W."/>
            <person name="Halligan D.L."/>
            <person name="Halpern A.L."/>
            <person name="Halter G.M."/>
            <person name="Han M.V."/>
            <person name="Heger A."/>
            <person name="Hillier L."/>
            <person name="Hinrichs A.S."/>
            <person name="Holmes I."/>
            <person name="Hoskins R.A."/>
            <person name="Hubisz M.J."/>
            <person name="Hultmark D."/>
            <person name="Huntley M.A."/>
            <person name="Jaffe D.B."/>
            <person name="Jagadeeshan S."/>
            <person name="Jeck W.R."/>
            <person name="Johnson J."/>
            <person name="Jones C.D."/>
            <person name="Jordan W.C."/>
            <person name="Karpen G.H."/>
            <person name="Kataoka E."/>
            <person name="Keightley P.D."/>
            <person name="Kheradpour P."/>
            <person name="Kirkness E.F."/>
            <person name="Koerich L.B."/>
            <person name="Kristiansen K."/>
            <person name="Kudrna D."/>
            <person name="Kulathinal R.J."/>
            <person name="Kumar S."/>
            <person name="Kwok R."/>
            <person name="Lander E."/>
            <person name="Langley C.H."/>
            <person name="Lapoint R."/>
            <person name="Lazzaro B.P."/>
            <person name="Lee S.J."/>
            <person name="Levesque L."/>
            <person name="Li R."/>
            <person name="Lin C.F."/>
            <person name="Lin M.F."/>
            <person name="Lindblad-Toh K."/>
            <person name="Llopart A."/>
            <person name="Long M."/>
            <person name="Low L."/>
            <person name="Lozovsky E."/>
            <person name="Lu J."/>
            <person name="Luo M."/>
            <person name="Machado C.A."/>
            <person name="Makalowski W."/>
            <person name="Marzo M."/>
            <person name="Matsuda M."/>
            <person name="Matzkin L."/>
            <person name="McAllister B."/>
            <person name="McBride C.S."/>
            <person name="McKernan B."/>
            <person name="McKernan K."/>
            <person name="Mendez-Lago M."/>
            <person name="Minx P."/>
            <person name="Mollenhauer M.U."/>
            <person name="Montooth K."/>
            <person name="Mount S.M."/>
            <person name="Mu X."/>
            <person name="Myers E."/>
            <person name="Negre B."/>
            <person name="Newfeld S."/>
            <person name="Nielsen R."/>
            <person name="Noor M.A."/>
            <person name="O'Grady P."/>
            <person name="Pachter L."/>
            <person name="Papaceit M."/>
            <person name="Parisi M.J."/>
            <person name="Parisi M."/>
            <person name="Parts L."/>
            <person name="Pedersen J.S."/>
            <person name="Pesole G."/>
            <person name="Phillippy A.M."/>
            <person name="Ponting C.P."/>
            <person name="Pop M."/>
            <person name="Porcelli D."/>
            <person name="Powell J.R."/>
            <person name="Prohaska S."/>
            <person name="Pruitt K."/>
            <person name="Puig M."/>
            <person name="Quesneville H."/>
            <person name="Ram K.R."/>
            <person name="Rand D."/>
            <person name="Rasmussen M.D."/>
            <person name="Reed L.K."/>
            <person name="Reenan R."/>
            <person name="Reily A."/>
            <person name="Remington K.A."/>
            <person name="Rieger T.T."/>
            <person name="Ritchie M.G."/>
            <person name="Robin C."/>
            <person name="Rogers Y.H."/>
            <person name="Rohde C."/>
            <person name="Rozas J."/>
            <person name="Rubenfield M.J."/>
            <person name="Ruiz A."/>
            <person name="Russo S."/>
            <person name="Salzberg S.L."/>
            <person name="Sanchez-Gracia A."/>
            <person name="Saranga D.J."/>
            <person name="Sato H."/>
            <person name="Schaeffer S.W."/>
            <person name="Schatz M.C."/>
            <person name="Schlenke T."/>
            <person name="Schwartz R."/>
            <person name="Segarra C."/>
            <person name="Singh R.S."/>
            <person name="Sirot L."/>
            <person name="Sirota M."/>
            <person name="Sisneros N.B."/>
            <person name="Smith C.D."/>
            <person name="Smith T.F."/>
            <person name="Spieth J."/>
            <person name="Stage D.E."/>
            <person name="Stark A."/>
            <person name="Stephan W."/>
            <person name="Strausberg R.L."/>
            <person name="Strempel S."/>
            <person name="Sturgill D."/>
            <person name="Sutton G."/>
            <person name="Sutton G.G."/>
            <person name="Tao W."/>
            <person name="Teichmann S."/>
            <person name="Tobari Y.N."/>
            <person name="Tomimura Y."/>
            <person name="Tsolas J.M."/>
            <person name="Valente V.L."/>
            <person name="Venter E."/>
            <person name="Venter J.C."/>
            <person name="Vicario S."/>
            <person name="Vieira F.G."/>
            <person name="Vilella A.J."/>
            <person name="Villasante A."/>
            <person name="Walenz B."/>
            <person name="Wang J."/>
            <person name="Wasserman M."/>
            <person name="Watts T."/>
            <person name="Wilson D."/>
            <person name="Wilson R.K."/>
            <person name="Wing R.A."/>
            <person name="Wolfner M.F."/>
            <person name="Wong A."/>
            <person name="Wong G.K."/>
            <person name="Wu C.I."/>
            <person name="Wu G."/>
            <person name="Yamamoto D."/>
            <person name="Yang H.P."/>
            <person name="Yang S.P."/>
            <person name="Yorke J.A."/>
            <person name="Yoshida K."/>
            <person name="Zdobnov E."/>
            <person name="Zhang P."/>
            <person name="Zhang Y."/>
            <person name="Zimin A.V."/>
            <person name="Baldwin J."/>
            <person name="Abdouelleil A."/>
            <person name="Abdulkadir J."/>
            <person name="Abebe A."/>
            <person name="Abera B."/>
            <person name="Abreu J."/>
            <person name="Acer S.C."/>
            <person name="Aftuck L."/>
            <person name="Alexander A."/>
            <person name="An P."/>
            <person name="Anderson E."/>
            <person name="Anderson S."/>
            <person name="Arachi H."/>
            <person name="Azer M."/>
            <person name="Bachantsang P."/>
            <person name="Barry A."/>
            <person name="Bayul T."/>
            <person name="Berlin A."/>
            <person name="Bessette D."/>
            <person name="Bloom T."/>
            <person name="Blye J."/>
            <person name="Boguslavskiy L."/>
            <person name="Bonnet C."/>
            <person name="Boukhgalter B."/>
            <person name="Bourzgui I."/>
            <person name="Brown A."/>
            <person name="Cahill P."/>
            <person name="Channer S."/>
            <person name="Cheshatsang Y."/>
            <person name="Chuda L."/>
            <person name="Citroen M."/>
            <person name="Collymore A."/>
            <person name="Cooke P."/>
            <person name="Costello M."/>
            <person name="D'Aco K."/>
            <person name="Daza R."/>
            <person name="De Haan G."/>
            <person name="DeGray S."/>
            <person name="DeMaso C."/>
            <person name="Dhargay N."/>
            <person name="Dooley K."/>
            <person name="Dooley E."/>
            <person name="Doricent M."/>
            <person name="Dorje P."/>
            <person name="Dorjee K."/>
            <person name="Dupes A."/>
            <person name="Elong R."/>
            <person name="Falk J."/>
            <person name="Farina A."/>
            <person name="Faro S."/>
            <person name="Ferguson D."/>
            <person name="Fisher S."/>
            <person name="Foley C.D."/>
            <person name="Franke A."/>
            <person name="Friedrich D."/>
            <person name="Gadbois L."/>
            <person name="Gearin G."/>
            <person name="Gearin C.R."/>
            <person name="Giannoukos G."/>
            <person name="Goode T."/>
            <person name="Graham J."/>
            <person name="Grandbois E."/>
            <person name="Grewal S."/>
            <person name="Gyaltsen K."/>
            <person name="Hafez N."/>
            <person name="Hagos B."/>
            <person name="Hall J."/>
            <person name="Henson C."/>
            <person name="Hollinger A."/>
            <person name="Honan T."/>
            <person name="Huard M.D."/>
            <person name="Hughes L."/>
            <person name="Hurhula B."/>
            <person name="Husby M.E."/>
            <person name="Kamat A."/>
            <person name="Kanga B."/>
            <person name="Kashin S."/>
            <person name="Khazanovich D."/>
            <person name="Kisner P."/>
            <person name="Lance K."/>
            <person name="Lara M."/>
            <person name="Lee W."/>
            <person name="Lennon N."/>
            <person name="Letendre F."/>
            <person name="LeVine R."/>
            <person name="Lipovsky A."/>
            <person name="Liu X."/>
            <person name="Liu J."/>
            <person name="Liu S."/>
            <person name="Lokyitsang T."/>
            <person name="Lokyitsang Y."/>
            <person name="Lubonja R."/>
            <person name="Lui A."/>
            <person name="MacDonald P."/>
            <person name="Magnisalis V."/>
            <person name="Maru K."/>
            <person name="Matthews C."/>
            <person name="McCusker W."/>
            <person name="McDonough S."/>
            <person name="Mehta T."/>
            <person name="Meldrim J."/>
            <person name="Meneus L."/>
            <person name="Mihai O."/>
            <person name="Mihalev A."/>
            <person name="Mihova T."/>
            <person name="Mittelman R."/>
            <person name="Mlenga V."/>
            <person name="Montmayeur A."/>
            <person name="Mulrain L."/>
            <person name="Navidi A."/>
            <person name="Naylor J."/>
            <person name="Negash T."/>
            <person name="Nguyen T."/>
            <person name="Nguyen N."/>
            <person name="Nicol R."/>
            <person name="Norbu C."/>
            <person name="Norbu N."/>
            <person name="Novod N."/>
            <person name="O'Neill B."/>
            <person name="Osman S."/>
            <person name="Markiewicz E."/>
            <person name="Oyono O.L."/>
            <person name="Patti C."/>
            <person name="Phunkhang P."/>
            <person name="Pierre F."/>
            <person name="Priest M."/>
            <person name="Raghuraman S."/>
            <person name="Rege F."/>
            <person name="Reyes R."/>
            <person name="Rise C."/>
            <person name="Rogov P."/>
            <person name="Ross K."/>
            <person name="Ryan E."/>
            <person name="Settipalli S."/>
            <person name="Shea T."/>
            <person name="Sherpa N."/>
            <person name="Shi L."/>
            <person name="Shih D."/>
            <person name="Sparrow T."/>
            <person name="Spaulding J."/>
            <person name="Stalker J."/>
            <person name="Stange-Thomann N."/>
            <person name="Stavropoulos S."/>
            <person name="Stone C."/>
            <person name="Strader C."/>
            <person name="Tesfaye S."/>
            <person name="Thomson T."/>
            <person name="Thoulutsang Y."/>
            <person name="Thoulutsang D."/>
            <person name="Topham K."/>
            <person name="Topping I."/>
            <person name="Tsamla T."/>
            <person name="Vassiliev H."/>
            <person name="Vo A."/>
            <person name="Wangchuk T."/>
            <person name="Wangdi T."/>
            <person name="Weiand M."/>
            <person name="Wilkinson J."/>
            <person name="Wilson A."/>
            <person name="Yadav S."/>
            <person name="Young G."/>
            <person name="Yu Q."/>
            <person name="Zembek L."/>
            <person name="Zhong D."/>
            <person name="Zimmer A."/>
            <person name="Zwirko Z."/>
            <person name="Jaffe D.B."/>
            <person name="Alvarez P."/>
            <person name="Brockman W."/>
            <person name="Butler J."/>
            <person name="Chin C."/>
            <person name="Gnerre S."/>
            <person name="Grabherr M."/>
            <person name="Kleber M."/>
            <person name="Mauceli E."/>
            <person name="MacCallum I."/>
        </authorList>
    </citation>
    <scope>NUCLEOTIDE SEQUENCE [LARGE SCALE GENOMIC DNA]</scope>
    <source>
        <strain evidence="2">white501</strain>
    </source>
</reference>
<gene>
    <name evidence="1" type="primary">Dsim\GD17407</name>
    <name evidence="1" type="ORF">Dsim_GD17407</name>
</gene>
<sequence length="172" mass="19055">MALVHTFLGTWEIVCCTFEGKRELSGLEGIKFRLDDTSDITWYNDLVSPLPESKDCGTFCESASVLFSCETFDVHEINPRLVFGAFAGHSIEFSTNTLTPTDTLVLSCENWYAVECKRVQDNQAAGQEKQLSFGEALQESYFRDVMVKSSSGLEYALHASILRLNASIAACA</sequence>
<accession>B4R783</accession>
<keyword evidence="2" id="KW-1185">Reference proteome</keyword>
<proteinExistence type="predicted"/>
<dbReference type="Proteomes" id="UP000000304">
    <property type="component" value="Chromosome X"/>
</dbReference>
<dbReference type="AlphaFoldDB" id="B4R783"/>
<dbReference type="EMBL" id="CM000366">
    <property type="protein sequence ID" value="EDX18324.1"/>
    <property type="molecule type" value="Genomic_DNA"/>
</dbReference>
<name>B4R783_DROSI</name>
<evidence type="ECO:0000313" key="2">
    <source>
        <dbReference type="Proteomes" id="UP000000304"/>
    </source>
</evidence>
<dbReference type="OMA" id="GWYILEC"/>
<protein>
    <submittedName>
        <fullName evidence="1">GD17407</fullName>
    </submittedName>
</protein>